<dbReference type="Pfam" id="PF12937">
    <property type="entry name" value="F-box-like"/>
    <property type="match status" value="1"/>
</dbReference>
<dbReference type="GeneID" id="54589637"/>
<name>A0A6A6I8B1_9PLEO</name>
<evidence type="ECO:0000259" key="1">
    <source>
        <dbReference type="Pfam" id="PF12937"/>
    </source>
</evidence>
<proteinExistence type="predicted"/>
<accession>A0A6A6I8B1</accession>
<dbReference type="OrthoDB" id="3690497at2759"/>
<keyword evidence="3" id="KW-1185">Reference proteome</keyword>
<organism evidence="2 3">
    <name type="scientific">Trematosphaeria pertusa</name>
    <dbReference type="NCBI Taxonomy" id="390896"/>
    <lineage>
        <taxon>Eukaryota</taxon>
        <taxon>Fungi</taxon>
        <taxon>Dikarya</taxon>
        <taxon>Ascomycota</taxon>
        <taxon>Pezizomycotina</taxon>
        <taxon>Dothideomycetes</taxon>
        <taxon>Pleosporomycetidae</taxon>
        <taxon>Pleosporales</taxon>
        <taxon>Massarineae</taxon>
        <taxon>Trematosphaeriaceae</taxon>
        <taxon>Trematosphaeria</taxon>
    </lineage>
</organism>
<feature type="domain" description="F-box" evidence="1">
    <location>
        <begin position="113"/>
        <end position="165"/>
    </location>
</feature>
<dbReference type="InterPro" id="IPR036047">
    <property type="entry name" value="F-box-like_dom_sf"/>
</dbReference>
<dbReference type="InterPro" id="IPR032675">
    <property type="entry name" value="LRR_dom_sf"/>
</dbReference>
<protein>
    <recommendedName>
        <fullName evidence="1">F-box domain-containing protein</fullName>
    </recommendedName>
</protein>
<reference evidence="2" key="1">
    <citation type="journal article" date="2020" name="Stud. Mycol.">
        <title>101 Dothideomycetes genomes: a test case for predicting lifestyles and emergence of pathogens.</title>
        <authorList>
            <person name="Haridas S."/>
            <person name="Albert R."/>
            <person name="Binder M."/>
            <person name="Bloem J."/>
            <person name="Labutti K."/>
            <person name="Salamov A."/>
            <person name="Andreopoulos B."/>
            <person name="Baker S."/>
            <person name="Barry K."/>
            <person name="Bills G."/>
            <person name="Bluhm B."/>
            <person name="Cannon C."/>
            <person name="Castanera R."/>
            <person name="Culley D."/>
            <person name="Daum C."/>
            <person name="Ezra D."/>
            <person name="Gonzalez J."/>
            <person name="Henrissat B."/>
            <person name="Kuo A."/>
            <person name="Liang C."/>
            <person name="Lipzen A."/>
            <person name="Lutzoni F."/>
            <person name="Magnuson J."/>
            <person name="Mondo S."/>
            <person name="Nolan M."/>
            <person name="Ohm R."/>
            <person name="Pangilinan J."/>
            <person name="Park H.-J."/>
            <person name="Ramirez L."/>
            <person name="Alfaro M."/>
            <person name="Sun H."/>
            <person name="Tritt A."/>
            <person name="Yoshinaga Y."/>
            <person name="Zwiers L.-H."/>
            <person name="Turgeon B."/>
            <person name="Goodwin S."/>
            <person name="Spatafora J."/>
            <person name="Crous P."/>
            <person name="Grigoriev I."/>
        </authorList>
    </citation>
    <scope>NUCLEOTIDE SEQUENCE</scope>
    <source>
        <strain evidence="2">CBS 122368</strain>
    </source>
</reference>
<dbReference type="SUPFAM" id="SSF52058">
    <property type="entry name" value="L domain-like"/>
    <property type="match status" value="1"/>
</dbReference>
<gene>
    <name evidence="2" type="ORF">BU26DRAFT_75417</name>
</gene>
<evidence type="ECO:0000313" key="3">
    <source>
        <dbReference type="Proteomes" id="UP000800094"/>
    </source>
</evidence>
<dbReference type="InterPro" id="IPR001810">
    <property type="entry name" value="F-box_dom"/>
</dbReference>
<dbReference type="RefSeq" id="XP_033680777.1">
    <property type="nucleotide sequence ID" value="XM_033836307.1"/>
</dbReference>
<sequence>MPHYCRFGMGRLPISLLTTPHATPFCRPFPCRSPRLSKAGMPPRLSFAAGRAALRKLLRNTPAPVEPRPDSPSIPDPFKESWKEVMQSLEDVDGEDGSPSSDLNLVKNGPSLGELPEEILLEVISCLEAATAMGWLPSTESLHALSLASRQFYRLATPSLYRRYCSQRDRSSTKQYHYVRTLMSCPDLAKHVQSLQWSIPLLDADPHPHPNEITSRLEEYGSWFTVEAALAIRGKRGRRPGEGEDAYFTAAMMHTPNITHLHFLDSRSSRSLRGHRLFLQPLILRCPHSFQHLKSVHIWSAVVRLEDIPHLLQLSSLRTLTLKGFIDERKTEWLCTPGISNVDDLSLELSFLDALNIADIITSCKALRKFSYSHDPLNMDQVDQTLLPRLDFQTIKAALDGHRKSLQEIRIQVLLYNDRFPHWTTYGQVDSFATYEKLSSLHLPAYAIIPRVPTLFVEQLPPNLHTLELTDCSFLQFGNRGMKALESLLRYSRDGLMSWRMAYLARELAAFLTYDDWKEFQKRFEVEGILLRIREYRIGLVEIPWVHGSSLQTNPAIRS</sequence>
<dbReference type="Gene3D" id="3.80.10.10">
    <property type="entry name" value="Ribonuclease Inhibitor"/>
    <property type="match status" value="1"/>
</dbReference>
<dbReference type="EMBL" id="ML987200">
    <property type="protein sequence ID" value="KAF2245773.1"/>
    <property type="molecule type" value="Genomic_DNA"/>
</dbReference>
<evidence type="ECO:0000313" key="2">
    <source>
        <dbReference type="EMBL" id="KAF2245773.1"/>
    </source>
</evidence>
<dbReference type="Proteomes" id="UP000800094">
    <property type="component" value="Unassembled WGS sequence"/>
</dbReference>
<dbReference type="AlphaFoldDB" id="A0A6A6I8B1"/>
<dbReference type="SUPFAM" id="SSF81383">
    <property type="entry name" value="F-box domain"/>
    <property type="match status" value="1"/>
</dbReference>